<dbReference type="NCBIfam" id="TIGR04085">
    <property type="entry name" value="rSAM_more_4Fe4S"/>
    <property type="match status" value="1"/>
</dbReference>
<dbReference type="SFLD" id="SFLDG01387">
    <property type="entry name" value="BtrN-like_SPASM_domain_contain"/>
    <property type="match status" value="1"/>
</dbReference>
<dbReference type="CDD" id="cd01335">
    <property type="entry name" value="Radical_SAM"/>
    <property type="match status" value="1"/>
</dbReference>
<dbReference type="Gene3D" id="3.20.20.70">
    <property type="entry name" value="Aldolase class I"/>
    <property type="match status" value="1"/>
</dbReference>
<dbReference type="PANTHER" id="PTHR11228:SF7">
    <property type="entry name" value="PQQA PEPTIDE CYCLASE"/>
    <property type="match status" value="1"/>
</dbReference>
<keyword evidence="9" id="KW-1185">Reference proteome</keyword>
<dbReference type="GO" id="GO:0051536">
    <property type="term" value="F:iron-sulfur cluster binding"/>
    <property type="evidence" value="ECO:0007669"/>
    <property type="project" value="UniProtKB-KW"/>
</dbReference>
<dbReference type="InterPro" id="IPR006638">
    <property type="entry name" value="Elp3/MiaA/NifB-like_rSAM"/>
</dbReference>
<evidence type="ECO:0000259" key="7">
    <source>
        <dbReference type="PROSITE" id="PS51918"/>
    </source>
</evidence>
<name>E1RF43_METP4</name>
<dbReference type="InterPro" id="IPR023885">
    <property type="entry name" value="4Fe4S-binding_SPASM_dom"/>
</dbReference>
<organism evidence="8 9">
    <name type="scientific">Methanolacinia petrolearia (strain DSM 11571 / OCM 486 / SEBR 4847)</name>
    <name type="common">Methanoplanus petrolearius</name>
    <dbReference type="NCBI Taxonomy" id="679926"/>
    <lineage>
        <taxon>Archaea</taxon>
        <taxon>Methanobacteriati</taxon>
        <taxon>Methanobacteriota</taxon>
        <taxon>Stenosarchaea group</taxon>
        <taxon>Methanomicrobia</taxon>
        <taxon>Methanomicrobiales</taxon>
        <taxon>Methanomicrobiaceae</taxon>
        <taxon>Methanolacinia</taxon>
    </lineage>
</organism>
<dbReference type="InterPro" id="IPR007197">
    <property type="entry name" value="rSAM"/>
</dbReference>
<dbReference type="InterPro" id="IPR058240">
    <property type="entry name" value="rSAM_sf"/>
</dbReference>
<dbReference type="Pfam" id="PF13186">
    <property type="entry name" value="SPASM"/>
    <property type="match status" value="1"/>
</dbReference>
<dbReference type="CDD" id="cd21123">
    <property type="entry name" value="SPASM_MftC-like"/>
    <property type="match status" value="1"/>
</dbReference>
<dbReference type="PANTHER" id="PTHR11228">
    <property type="entry name" value="RADICAL SAM DOMAIN PROTEIN"/>
    <property type="match status" value="1"/>
</dbReference>
<protein>
    <submittedName>
        <fullName evidence="8">Radical SAM domain protein</fullName>
    </submittedName>
</protein>
<dbReference type="InterPro" id="IPR050377">
    <property type="entry name" value="Radical_SAM_PqqE_MftC-like"/>
</dbReference>
<dbReference type="Pfam" id="PF04055">
    <property type="entry name" value="Radical_SAM"/>
    <property type="match status" value="1"/>
</dbReference>
<dbReference type="SFLD" id="SFLDG01386">
    <property type="entry name" value="main_SPASM_domain-containing"/>
    <property type="match status" value="1"/>
</dbReference>
<dbReference type="InterPro" id="IPR034391">
    <property type="entry name" value="AdoMet-like_SPASM_containing"/>
</dbReference>
<dbReference type="Proteomes" id="UP000006565">
    <property type="component" value="Chromosome"/>
</dbReference>
<accession>E1RF43</accession>
<evidence type="ECO:0000313" key="9">
    <source>
        <dbReference type="Proteomes" id="UP000006565"/>
    </source>
</evidence>
<dbReference type="EMBL" id="CP002117">
    <property type="protein sequence ID" value="ADN37287.1"/>
    <property type="molecule type" value="Genomic_DNA"/>
</dbReference>
<evidence type="ECO:0000313" key="8">
    <source>
        <dbReference type="EMBL" id="ADN37287.1"/>
    </source>
</evidence>
<keyword evidence="5" id="KW-0408">Iron</keyword>
<dbReference type="PROSITE" id="PS51918">
    <property type="entry name" value="RADICAL_SAM"/>
    <property type="match status" value="1"/>
</dbReference>
<dbReference type="GeneID" id="9745036"/>
<dbReference type="RefSeq" id="WP_013330460.1">
    <property type="nucleotide sequence ID" value="NC_014507.1"/>
</dbReference>
<dbReference type="HOGENOM" id="CLU_009273_4_0_2"/>
<dbReference type="KEGG" id="mpi:Mpet_2543"/>
<sequence length="492" mass="54533">MPDDITLAITTVERWIGNPVSRAFLRFVVTDDKCGNRLSNAIDHYLGKDQSLCWKCRFAGRIVGYTLKKSSSLFDVNEDYIRKGLEEPIFKRGLMNVLNGIARYGISRPQITNAPFLVVWDFTHMCNLKCKHCYQDAQKALPDELDTDEAKKLIRDFAAAGVVVIAFSGGEPLMREDFFDIASYAHEEGMYVALASNGTMITPETAARLRESGVEYVEISIDGKDAGHHDAVRGIDGAFDRSVAGIRNCVAEGIYTCIATTVTQDNYEQVPEIYRFAQDLGAMRMICFNFIPTGRGTAMAAKDIHPCVREDFLKRILAMNMPGVMPEVLSTAPQFARVAVEENEDSGIPVGHFHLGAEMKGKTRMLADFIGGCGAGRLYCSVEPQGDIQPCVFMPVTVGNIREQDFLQMWQNAEFLKTLRDRDLLTGNCGTCSSKYICGGCRARAWAYFHDVTKPDPGCIRNAALWDEIVAQKSSSVSEKEEFVPELVVAGV</sequence>
<feature type="domain" description="Radical SAM core" evidence="7">
    <location>
        <begin position="112"/>
        <end position="332"/>
    </location>
</feature>
<keyword evidence="3" id="KW-0949">S-adenosyl-L-methionine</keyword>
<evidence type="ECO:0000256" key="1">
    <source>
        <dbReference type="ARBA" id="ARBA00001966"/>
    </source>
</evidence>
<evidence type="ECO:0000256" key="6">
    <source>
        <dbReference type="ARBA" id="ARBA00023014"/>
    </source>
</evidence>
<dbReference type="SFLD" id="SFLDG01067">
    <property type="entry name" value="SPASM/twitch_domain_containing"/>
    <property type="match status" value="2"/>
</dbReference>
<dbReference type="InterPro" id="IPR013785">
    <property type="entry name" value="Aldolase_TIM"/>
</dbReference>
<comment type="cofactor">
    <cofactor evidence="1">
        <name>[4Fe-4S] cluster</name>
        <dbReference type="ChEBI" id="CHEBI:49883"/>
    </cofactor>
</comment>
<dbReference type="GO" id="GO:0006783">
    <property type="term" value="P:heme biosynthetic process"/>
    <property type="evidence" value="ECO:0007669"/>
    <property type="project" value="TreeGrafter"/>
</dbReference>
<evidence type="ECO:0000256" key="4">
    <source>
        <dbReference type="ARBA" id="ARBA00022723"/>
    </source>
</evidence>
<keyword evidence="4" id="KW-0479">Metal-binding</keyword>
<keyword evidence="6" id="KW-0411">Iron-sulfur</keyword>
<evidence type="ECO:0000256" key="5">
    <source>
        <dbReference type="ARBA" id="ARBA00023004"/>
    </source>
</evidence>
<dbReference type="SMART" id="SM00729">
    <property type="entry name" value="Elp3"/>
    <property type="match status" value="1"/>
</dbReference>
<dbReference type="AlphaFoldDB" id="E1RF43"/>
<dbReference type="STRING" id="679926.Mpet_2543"/>
<dbReference type="eggNOG" id="arCOG00940">
    <property type="taxonomic scope" value="Archaea"/>
</dbReference>
<evidence type="ECO:0000256" key="2">
    <source>
        <dbReference type="ARBA" id="ARBA00022485"/>
    </source>
</evidence>
<reference evidence="8 9" key="1">
    <citation type="journal article" date="2010" name="Stand. Genomic Sci.">
        <title>Complete genome sequence of Methanoplanus petrolearius type strain (SEBR 4847).</title>
        <authorList>
            <person name="Brambilla E."/>
            <person name="Djao O.D."/>
            <person name="Daligault H."/>
            <person name="Lapidus A."/>
            <person name="Lucas S."/>
            <person name="Hammon N."/>
            <person name="Nolan M."/>
            <person name="Tice H."/>
            <person name="Cheng J.F."/>
            <person name="Han C."/>
            <person name="Tapia R."/>
            <person name="Goodwin L."/>
            <person name="Pitluck S."/>
            <person name="Liolios K."/>
            <person name="Ivanova N."/>
            <person name="Mavromatis K."/>
            <person name="Mikhailova N."/>
            <person name="Pati A."/>
            <person name="Chen A."/>
            <person name="Palaniappan K."/>
            <person name="Land M."/>
            <person name="Hauser L."/>
            <person name="Chang Y.J."/>
            <person name="Jeffries C.D."/>
            <person name="Rohde M."/>
            <person name="Spring S."/>
            <person name="Sikorski J."/>
            <person name="Goker M."/>
            <person name="Woyke T."/>
            <person name="Bristow J."/>
            <person name="Eisen J.A."/>
            <person name="Markowitz V."/>
            <person name="Hugenholtz P."/>
            <person name="Kyrpides N.C."/>
            <person name="Klenk H.P."/>
        </authorList>
    </citation>
    <scope>NUCLEOTIDE SEQUENCE [LARGE SCALE GENOMIC DNA]</scope>
    <source>
        <strain evidence="9">DSM 11571 / OCM 486 / SEBR 4847</strain>
    </source>
</reference>
<dbReference type="GO" id="GO:0003824">
    <property type="term" value="F:catalytic activity"/>
    <property type="evidence" value="ECO:0007669"/>
    <property type="project" value="InterPro"/>
</dbReference>
<dbReference type="GO" id="GO:0046872">
    <property type="term" value="F:metal ion binding"/>
    <property type="evidence" value="ECO:0007669"/>
    <property type="project" value="UniProtKB-KW"/>
</dbReference>
<gene>
    <name evidence="8" type="ordered locus">Mpet_2543</name>
</gene>
<proteinExistence type="predicted"/>
<dbReference type="SUPFAM" id="SSF102114">
    <property type="entry name" value="Radical SAM enzymes"/>
    <property type="match status" value="1"/>
</dbReference>
<dbReference type="OrthoDB" id="30736at2157"/>
<evidence type="ECO:0000256" key="3">
    <source>
        <dbReference type="ARBA" id="ARBA00022691"/>
    </source>
</evidence>
<keyword evidence="2" id="KW-0004">4Fe-4S</keyword>
<dbReference type="SFLD" id="SFLDS00029">
    <property type="entry name" value="Radical_SAM"/>
    <property type="match status" value="2"/>
</dbReference>